<name>A0A0C2U8V9_PARME</name>
<proteinExistence type="predicted"/>
<comment type="caution">
    <text evidence="1">The sequence shown here is derived from an EMBL/GenBank/DDBJ whole genome shotgun (WGS) entry which is preliminary data.</text>
</comment>
<evidence type="ECO:0008006" key="3">
    <source>
        <dbReference type="Google" id="ProtNLM"/>
    </source>
</evidence>
<dbReference type="STRING" id="272627.CCC_00993"/>
<accession>A0A0C2U8V9</accession>
<protein>
    <recommendedName>
        <fullName evidence="3">Formylmethanofuran dehydrogenase subunit E domain-containing protein</fullName>
    </recommendedName>
</protein>
<reference evidence="1 2" key="1">
    <citation type="submission" date="2015-01" db="EMBL/GenBank/DDBJ databases">
        <title>Genome Sequence of Magnetospirillum magnetotacticum Strain MS-1.</title>
        <authorList>
            <person name="Marinov G.K."/>
            <person name="Smalley M.D."/>
            <person name="DeSalvo G."/>
        </authorList>
    </citation>
    <scope>NUCLEOTIDE SEQUENCE [LARGE SCALE GENOMIC DNA]</scope>
    <source>
        <strain evidence="1 2">MS-1</strain>
    </source>
</reference>
<dbReference type="Proteomes" id="UP000031971">
    <property type="component" value="Unassembled WGS sequence"/>
</dbReference>
<evidence type="ECO:0000313" key="1">
    <source>
        <dbReference type="EMBL" id="KIL97932.1"/>
    </source>
</evidence>
<organism evidence="1 2">
    <name type="scientific">Paramagnetospirillum magnetotacticum MS-1</name>
    <dbReference type="NCBI Taxonomy" id="272627"/>
    <lineage>
        <taxon>Bacteria</taxon>
        <taxon>Pseudomonadati</taxon>
        <taxon>Pseudomonadota</taxon>
        <taxon>Alphaproteobacteria</taxon>
        <taxon>Rhodospirillales</taxon>
        <taxon>Magnetospirillaceae</taxon>
        <taxon>Paramagnetospirillum</taxon>
    </lineage>
</organism>
<gene>
    <name evidence="1" type="ORF">CCC_00993</name>
</gene>
<evidence type="ECO:0000313" key="2">
    <source>
        <dbReference type="Proteomes" id="UP000031971"/>
    </source>
</evidence>
<dbReference type="EMBL" id="JXSL01000030">
    <property type="protein sequence ID" value="KIL97932.1"/>
    <property type="molecule type" value="Genomic_DNA"/>
</dbReference>
<dbReference type="AlphaFoldDB" id="A0A0C2U8V9"/>
<keyword evidence="2" id="KW-1185">Reference proteome</keyword>
<dbReference type="RefSeq" id="WP_009870212.1">
    <property type="nucleotide sequence ID" value="NZ_JXSL01000030.1"/>
</dbReference>
<dbReference type="OrthoDB" id="259311at2"/>
<sequence>MPFPAFFADAPAITLQDPLAGFLGAPYDGMITYRYEDAVRLAGHSCPTVAGAWLMTIKALRRLWPDSMPERGACLLLMDESQDDGVTGVMAAVAGLVTGAAGPGGFKGIAGRFGRKDLLRFEAGIGAELALRRVDTGAEALARYHPELVPADPEMRERLQRVLAGSRDGEDHARFAGLWQERVRRILVDFADLPGLVTIEMR</sequence>